<accession>A0A0B0PK28</accession>
<organism evidence="2 3">
    <name type="scientific">Gossypium arboreum</name>
    <name type="common">Tree cotton</name>
    <name type="synonym">Gossypium nanking</name>
    <dbReference type="NCBI Taxonomy" id="29729"/>
    <lineage>
        <taxon>Eukaryota</taxon>
        <taxon>Viridiplantae</taxon>
        <taxon>Streptophyta</taxon>
        <taxon>Embryophyta</taxon>
        <taxon>Tracheophyta</taxon>
        <taxon>Spermatophyta</taxon>
        <taxon>Magnoliopsida</taxon>
        <taxon>eudicotyledons</taxon>
        <taxon>Gunneridae</taxon>
        <taxon>Pentapetalae</taxon>
        <taxon>rosids</taxon>
        <taxon>malvids</taxon>
        <taxon>Malvales</taxon>
        <taxon>Malvaceae</taxon>
        <taxon>Malvoideae</taxon>
        <taxon>Gossypium</taxon>
    </lineage>
</organism>
<proteinExistence type="predicted"/>
<reference evidence="3" key="2">
    <citation type="submission" date="2014-09" db="EMBL/GenBank/DDBJ databases">
        <authorList>
            <person name="Mudge J."/>
            <person name="Ramaraj T."/>
            <person name="Lindquist I.E."/>
            <person name="Bharti A.K."/>
            <person name="Sundararajan A."/>
            <person name="Cameron C.T."/>
            <person name="Woodward J.E."/>
            <person name="May G.D."/>
            <person name="Brubaker C."/>
            <person name="Broadhvest J."/>
            <person name="Wilkins T.A."/>
        </authorList>
    </citation>
    <scope>NUCLEOTIDE SEQUENCE</scope>
    <source>
        <strain evidence="3">cv. AKA8401</strain>
    </source>
</reference>
<dbReference type="Proteomes" id="UP000032142">
    <property type="component" value="Unassembled WGS sequence"/>
</dbReference>
<gene>
    <name evidence="1" type="ORF">F383_11795</name>
    <name evidence="2" type="ORF">F383_32358</name>
</gene>
<dbReference type="EMBL" id="KN431815">
    <property type="protein sequence ID" value="KHG25262.1"/>
    <property type="molecule type" value="Genomic_DNA"/>
</dbReference>
<keyword evidence="3" id="KW-1185">Reference proteome</keyword>
<evidence type="ECO:0000313" key="2">
    <source>
        <dbReference type="EMBL" id="KHG25262.1"/>
    </source>
</evidence>
<evidence type="ECO:0000313" key="1">
    <source>
        <dbReference type="EMBL" id="KHG11243.1"/>
    </source>
</evidence>
<name>A0A0B0PK28_GOSAR</name>
<protein>
    <submittedName>
        <fullName evidence="2">Uncharacterized protein</fullName>
    </submittedName>
</protein>
<dbReference type="EMBL" id="KN395481">
    <property type="protein sequence ID" value="KHG11243.1"/>
    <property type="molecule type" value="Genomic_DNA"/>
</dbReference>
<sequence length="17" mass="1864">MSVIISPNFSHHNQGVP</sequence>
<evidence type="ECO:0000313" key="3">
    <source>
        <dbReference type="Proteomes" id="UP000032142"/>
    </source>
</evidence>
<reference evidence="2" key="1">
    <citation type="submission" date="2014-09" db="EMBL/GenBank/DDBJ databases">
        <title>G. arboreum L. cv. AKA8401 A2 genome assembly version 1.0.</title>
        <authorList>
            <person name="Mudge J."/>
            <person name="Ramaraj T."/>
            <person name="Lindquist I.E."/>
            <person name="Bharti A.K."/>
            <person name="Sundararajan A."/>
            <person name="Cameron C.T."/>
            <person name="Woodward J.E."/>
            <person name="May G.D."/>
            <person name="Brubaker C."/>
            <person name="Broadhvest J."/>
            <person name="Wilkins T.A."/>
        </authorList>
    </citation>
    <scope>NUCLEOTIDE SEQUENCE</scope>
</reference>
<dbReference type="AlphaFoldDB" id="A0A0B0PK28"/>